<keyword evidence="2" id="KW-1185">Reference proteome</keyword>
<gene>
    <name evidence="1" type="primary">WBGene00115935</name>
</gene>
<dbReference type="AlphaFoldDB" id="A0A2A6BG47"/>
<accession>A0A2A6BG47</accession>
<accession>A0A8R1UFY5</accession>
<dbReference type="Proteomes" id="UP000005239">
    <property type="component" value="Unassembled WGS sequence"/>
</dbReference>
<name>A0A2A6BG47_PRIPA</name>
<reference evidence="2" key="1">
    <citation type="journal article" date="2008" name="Nat. Genet.">
        <title>The Pristionchus pacificus genome provides a unique perspective on nematode lifestyle and parasitism.</title>
        <authorList>
            <person name="Dieterich C."/>
            <person name="Clifton S.W."/>
            <person name="Schuster L.N."/>
            <person name="Chinwalla A."/>
            <person name="Delehaunty K."/>
            <person name="Dinkelacker I."/>
            <person name="Fulton L."/>
            <person name="Fulton R."/>
            <person name="Godfrey J."/>
            <person name="Minx P."/>
            <person name="Mitreva M."/>
            <person name="Roeseler W."/>
            <person name="Tian H."/>
            <person name="Witte H."/>
            <person name="Yang S.P."/>
            <person name="Wilson R.K."/>
            <person name="Sommer R.J."/>
        </authorList>
    </citation>
    <scope>NUCLEOTIDE SEQUENCE [LARGE SCALE GENOMIC DNA]</scope>
    <source>
        <strain evidence="2">PS312</strain>
    </source>
</reference>
<evidence type="ECO:0000313" key="1">
    <source>
        <dbReference type="EnsemblMetazoa" id="PPA26381.1"/>
    </source>
</evidence>
<dbReference type="EnsemblMetazoa" id="PPA26381.1">
    <property type="protein sequence ID" value="PPA26381.1"/>
    <property type="gene ID" value="WBGene00115935"/>
</dbReference>
<proteinExistence type="predicted"/>
<organism evidence="1 2">
    <name type="scientific">Pristionchus pacificus</name>
    <name type="common">Parasitic nematode worm</name>
    <dbReference type="NCBI Taxonomy" id="54126"/>
    <lineage>
        <taxon>Eukaryota</taxon>
        <taxon>Metazoa</taxon>
        <taxon>Ecdysozoa</taxon>
        <taxon>Nematoda</taxon>
        <taxon>Chromadorea</taxon>
        <taxon>Rhabditida</taxon>
        <taxon>Rhabditina</taxon>
        <taxon>Diplogasteromorpha</taxon>
        <taxon>Diplogasteroidea</taxon>
        <taxon>Neodiplogasteridae</taxon>
        <taxon>Pristionchus</taxon>
    </lineage>
</organism>
<protein>
    <submittedName>
        <fullName evidence="1">Uncharacterized protein</fullName>
    </submittedName>
</protein>
<evidence type="ECO:0000313" key="2">
    <source>
        <dbReference type="Proteomes" id="UP000005239"/>
    </source>
</evidence>
<reference evidence="1" key="2">
    <citation type="submission" date="2022-06" db="UniProtKB">
        <authorList>
            <consortium name="EnsemblMetazoa"/>
        </authorList>
    </citation>
    <scope>IDENTIFICATION</scope>
    <source>
        <strain evidence="1">PS312</strain>
    </source>
</reference>
<sequence>MESSQFDYQSSHFFRVLVFCLVGARFSLTISNFYRCIDSMAIPSTTVEWNGKEFIEPPKVHLNGQGVLKHDILILNKSSSPTTFKSTGGGEEGTAFSTIMDVSSVHQIVTVNGAVDGRAGRRSESQSIRLALNLLEFTTHVRALNGAGAMASVVFVLPPAEGSFNYIRLYYTYSWQSIKQE</sequence>